<organism evidence="1 2">
    <name type="scientific">Mucuna pruriens</name>
    <name type="common">Velvet bean</name>
    <name type="synonym">Dolichos pruriens</name>
    <dbReference type="NCBI Taxonomy" id="157652"/>
    <lineage>
        <taxon>Eukaryota</taxon>
        <taxon>Viridiplantae</taxon>
        <taxon>Streptophyta</taxon>
        <taxon>Embryophyta</taxon>
        <taxon>Tracheophyta</taxon>
        <taxon>Spermatophyta</taxon>
        <taxon>Magnoliopsida</taxon>
        <taxon>eudicotyledons</taxon>
        <taxon>Gunneridae</taxon>
        <taxon>Pentapetalae</taxon>
        <taxon>rosids</taxon>
        <taxon>fabids</taxon>
        <taxon>Fabales</taxon>
        <taxon>Fabaceae</taxon>
        <taxon>Papilionoideae</taxon>
        <taxon>50 kb inversion clade</taxon>
        <taxon>NPAAA clade</taxon>
        <taxon>indigoferoid/millettioid clade</taxon>
        <taxon>Phaseoleae</taxon>
        <taxon>Mucuna</taxon>
    </lineage>
</organism>
<protein>
    <submittedName>
        <fullName evidence="1">Uncharacterized protein</fullName>
    </submittedName>
</protein>
<reference evidence="1" key="1">
    <citation type="submission" date="2018-05" db="EMBL/GenBank/DDBJ databases">
        <title>Draft genome of Mucuna pruriens seed.</title>
        <authorList>
            <person name="Nnadi N.E."/>
            <person name="Vos R."/>
            <person name="Hasami M.H."/>
            <person name="Devisetty U.K."/>
            <person name="Aguiy J.C."/>
        </authorList>
    </citation>
    <scope>NUCLEOTIDE SEQUENCE [LARGE SCALE GENOMIC DNA]</scope>
    <source>
        <strain evidence="1">JCA_2017</strain>
    </source>
</reference>
<accession>A0A371ID25</accession>
<feature type="non-terminal residue" evidence="1">
    <location>
        <position position="1"/>
    </location>
</feature>
<keyword evidence="2" id="KW-1185">Reference proteome</keyword>
<gene>
    <name evidence="1" type="ORF">CR513_02245</name>
</gene>
<dbReference type="Proteomes" id="UP000257109">
    <property type="component" value="Unassembled WGS sequence"/>
</dbReference>
<sequence>MLCEKSNEVTRQILCKSEVLHVYRDLLKIVQLSTTTKVFSNITFMSREGKYPSEHDVEESNQSLELSPDTNGGLNAEVENALTDHNGVHTSCSRQLSSYLKDYYCHFAIKPLSCTTPNTSPSCGKAYFISQYVALSMVRCYDIGNPSFERKWHVVTLATS</sequence>
<evidence type="ECO:0000313" key="2">
    <source>
        <dbReference type="Proteomes" id="UP000257109"/>
    </source>
</evidence>
<proteinExistence type="predicted"/>
<name>A0A371ID25_MUCPR</name>
<evidence type="ECO:0000313" key="1">
    <source>
        <dbReference type="EMBL" id="RDY12900.1"/>
    </source>
</evidence>
<comment type="caution">
    <text evidence="1">The sequence shown here is derived from an EMBL/GenBank/DDBJ whole genome shotgun (WGS) entry which is preliminary data.</text>
</comment>
<dbReference type="AlphaFoldDB" id="A0A371ID25"/>
<dbReference type="EMBL" id="QJKJ01000385">
    <property type="protein sequence ID" value="RDY12900.1"/>
    <property type="molecule type" value="Genomic_DNA"/>
</dbReference>